<accession>A0A1H6QLQ3</accession>
<comment type="function">
    <text evidence="4">Required for a late step of 50S ribosomal subunit assembly. Has GTPase activity.</text>
</comment>
<dbReference type="SUPFAM" id="SSF52540">
    <property type="entry name" value="P-loop containing nucleoside triphosphate hydrolases"/>
    <property type="match status" value="1"/>
</dbReference>
<dbReference type="GO" id="GO:0005525">
    <property type="term" value="F:GTP binding"/>
    <property type="evidence" value="ECO:0007669"/>
    <property type="project" value="UniProtKB-KW"/>
</dbReference>
<dbReference type="AlphaFoldDB" id="A0A1H6QLQ3"/>
<keyword evidence="4" id="KW-0963">Cytoplasm</keyword>
<evidence type="ECO:0000256" key="3">
    <source>
        <dbReference type="ARBA" id="ARBA00023134"/>
    </source>
</evidence>
<dbReference type="Gene3D" id="3.40.50.300">
    <property type="entry name" value="P-loop containing nucleotide triphosphate hydrolases"/>
    <property type="match status" value="1"/>
</dbReference>
<dbReference type="Gene3D" id="1.10.1580.10">
    <property type="match status" value="1"/>
</dbReference>
<comment type="subcellular location">
    <subcellularLocation>
        <location evidence="4">Cytoplasm</location>
    </subcellularLocation>
</comment>
<feature type="domain" description="CP-type G" evidence="6">
    <location>
        <begin position="15"/>
        <end position="179"/>
    </location>
</feature>
<dbReference type="eggNOG" id="COG1161">
    <property type="taxonomic scope" value="Bacteria"/>
</dbReference>
<dbReference type="InterPro" id="IPR019991">
    <property type="entry name" value="GTP-bd_ribosome_bgen"/>
</dbReference>
<dbReference type="Proteomes" id="UP000183028">
    <property type="component" value="Unassembled WGS sequence"/>
</dbReference>
<dbReference type="EMBL" id="FNYK01000004">
    <property type="protein sequence ID" value="SEI44559.1"/>
    <property type="molecule type" value="Genomic_DNA"/>
</dbReference>
<feature type="binding site" evidence="5">
    <location>
        <begin position="131"/>
        <end position="136"/>
    </location>
    <ligand>
        <name>GTP</name>
        <dbReference type="ChEBI" id="CHEBI:37565"/>
    </ligand>
</feature>
<evidence type="ECO:0000259" key="6">
    <source>
        <dbReference type="PROSITE" id="PS51721"/>
    </source>
</evidence>
<organism evidence="7 8">
    <name type="scientific">Sharpea azabuensis</name>
    <dbReference type="NCBI Taxonomy" id="322505"/>
    <lineage>
        <taxon>Bacteria</taxon>
        <taxon>Bacillati</taxon>
        <taxon>Bacillota</taxon>
        <taxon>Erysipelotrichia</taxon>
        <taxon>Erysipelotrichales</taxon>
        <taxon>Coprobacillaceae</taxon>
        <taxon>Sharpea</taxon>
    </lineage>
</organism>
<dbReference type="PIRSF" id="PIRSF006230">
    <property type="entry name" value="MG442"/>
    <property type="match status" value="1"/>
</dbReference>
<evidence type="ECO:0000256" key="5">
    <source>
        <dbReference type="PIRSR" id="PIRSR006230-1"/>
    </source>
</evidence>
<dbReference type="PROSITE" id="PS51721">
    <property type="entry name" value="G_CP"/>
    <property type="match status" value="1"/>
</dbReference>
<keyword evidence="3 4" id="KW-0342">GTP-binding</keyword>
<dbReference type="RefSeq" id="WP_238591222.1">
    <property type="nucleotide sequence ID" value="NZ_CACVPP010000008.1"/>
</dbReference>
<dbReference type="CDD" id="cd01856">
    <property type="entry name" value="YlqF"/>
    <property type="match status" value="1"/>
</dbReference>
<dbReference type="InterPro" id="IPR027417">
    <property type="entry name" value="P-loop_NTPase"/>
</dbReference>
<evidence type="ECO:0000256" key="2">
    <source>
        <dbReference type="ARBA" id="ARBA00022741"/>
    </source>
</evidence>
<comment type="similarity">
    <text evidence="4">Belongs to the TRAFAC class YlqF/YawG GTPase family. MTG1 subfamily.</text>
</comment>
<dbReference type="PANTHER" id="PTHR45782">
    <property type="entry name" value="MITOCHONDRIAL RIBOSOME-ASSOCIATED GTPASE 1"/>
    <property type="match status" value="1"/>
</dbReference>
<dbReference type="STRING" id="322505.SAMN04487836_10231"/>
<protein>
    <recommendedName>
        <fullName evidence="1 4">Ribosome biogenesis GTPase A</fullName>
    </recommendedName>
</protein>
<dbReference type="NCBIfam" id="TIGR03596">
    <property type="entry name" value="GTPase_YlqF"/>
    <property type="match status" value="1"/>
</dbReference>
<dbReference type="InterPro" id="IPR006073">
    <property type="entry name" value="GTP-bd"/>
</dbReference>
<dbReference type="FunFam" id="3.40.50.300:FF:000590">
    <property type="entry name" value="Ribosome biogenesis GTPase A"/>
    <property type="match status" value="1"/>
</dbReference>
<name>A0A1H6QLQ3_9FIRM</name>
<dbReference type="InterPro" id="IPR016478">
    <property type="entry name" value="GTPase_MTG1"/>
</dbReference>
<evidence type="ECO:0000256" key="4">
    <source>
        <dbReference type="PIRNR" id="PIRNR006230"/>
    </source>
</evidence>
<evidence type="ECO:0000313" key="8">
    <source>
        <dbReference type="Proteomes" id="UP000183028"/>
    </source>
</evidence>
<keyword evidence="2 4" id="KW-0547">Nucleotide-binding</keyword>
<dbReference type="InterPro" id="IPR030378">
    <property type="entry name" value="G_CP_dom"/>
</dbReference>
<gene>
    <name evidence="7" type="ORF">SAMN04487834_100444</name>
</gene>
<dbReference type="GO" id="GO:0006412">
    <property type="term" value="P:translation"/>
    <property type="evidence" value="ECO:0007669"/>
    <property type="project" value="TreeGrafter"/>
</dbReference>
<feature type="binding site" evidence="5">
    <location>
        <position position="175"/>
    </location>
    <ligand>
        <name>GTP</name>
        <dbReference type="ChEBI" id="CHEBI:37565"/>
    </ligand>
</feature>
<dbReference type="Pfam" id="PF01926">
    <property type="entry name" value="MMR_HSR1"/>
    <property type="match status" value="1"/>
</dbReference>
<evidence type="ECO:0000313" key="7">
    <source>
        <dbReference type="EMBL" id="SEI44559.1"/>
    </source>
</evidence>
<keyword evidence="8" id="KW-1185">Reference proteome</keyword>
<evidence type="ECO:0000256" key="1">
    <source>
        <dbReference type="ARBA" id="ARBA00014898"/>
    </source>
</evidence>
<dbReference type="GO" id="GO:0005737">
    <property type="term" value="C:cytoplasm"/>
    <property type="evidence" value="ECO:0007669"/>
    <property type="project" value="UniProtKB-SubCell"/>
</dbReference>
<dbReference type="PANTHER" id="PTHR45782:SF4">
    <property type="entry name" value="MITOCHONDRIAL RIBOSOME-ASSOCIATED GTPASE 1"/>
    <property type="match status" value="1"/>
</dbReference>
<proteinExistence type="inferred from homology"/>
<sequence length="285" mass="32663">MAQLQWYPGHMAKAQREIEGRIKLVDMVIELVDARAPFSSRNHTFDRLLKNKPRLVIMTKKDLADQACTNAWIKKFEERGYKAMAIDLKHFKDTNKIINYCLEILKEQREKEARKGLKPRAIRAMIVGVPNVGKSTLINALAKRKATVTGNKPGVTKAQQIIRVNKDFELFDTPGVLPPKYDDLEIARNVALIGSIKRDILPLDELFIYALGYLNKNYPDALKGRYDLTFNEDEDWVLDAYAQIAKIRHLPLLKGEIDYERVQDVFFKDLSDGVFGGITWEKADV</sequence>
<reference evidence="8" key="1">
    <citation type="submission" date="2016-10" db="EMBL/GenBank/DDBJ databases">
        <authorList>
            <person name="Varghese N."/>
        </authorList>
    </citation>
    <scope>NUCLEOTIDE SEQUENCE [LARGE SCALE GENOMIC DNA]</scope>
    <source>
        <strain evidence="8">DSM 20406</strain>
    </source>
</reference>
<dbReference type="GO" id="GO:0003924">
    <property type="term" value="F:GTPase activity"/>
    <property type="evidence" value="ECO:0007669"/>
    <property type="project" value="TreeGrafter"/>
</dbReference>
<dbReference type="InterPro" id="IPR023179">
    <property type="entry name" value="GTP-bd_ortho_bundle_sf"/>
</dbReference>